<reference evidence="1 2" key="1">
    <citation type="submission" date="2014-03" db="EMBL/GenBank/DDBJ databases">
        <title>Bradyrhizobium valentinum sp. nov., isolated from effective nodules of Lupinus mariae-josephae, a lupine endemic of basic-lime soils in Eastern Spain.</title>
        <authorList>
            <person name="Duran D."/>
            <person name="Rey L."/>
            <person name="Navarro A."/>
            <person name="Busquets A."/>
            <person name="Imperial J."/>
            <person name="Ruiz-Argueso T."/>
        </authorList>
    </citation>
    <scope>NUCLEOTIDE SEQUENCE [LARGE SCALE GENOMIC DNA]</scope>
    <source>
        <strain evidence="1 2">Ro19</strain>
    </source>
</reference>
<dbReference type="SUPFAM" id="SSF160419">
    <property type="entry name" value="YdfO-like"/>
    <property type="match status" value="1"/>
</dbReference>
<name>A0A0R3NFI8_9BRAD</name>
<dbReference type="RefSeq" id="WP_057842560.1">
    <property type="nucleotide sequence ID" value="NZ_LLYA01000057.1"/>
</dbReference>
<dbReference type="InterPro" id="IPR009833">
    <property type="entry name" value="DUF1398"/>
</dbReference>
<accession>A0A0R3NFI8</accession>
<sequence>MQEKVIRTMQECTDGSDHERISFPEVVMKLTQAGVERYHADLLRAEKIYYLPSGESHRVQAAQIEAVPAMVFTADGVAAAVRAIQTQQIRYREFCERIAQAGCVGYMVSLTGRRAVYYGRSGDSYVEPFPAAA</sequence>
<dbReference type="OrthoDB" id="7571760at2"/>
<evidence type="ECO:0008006" key="3">
    <source>
        <dbReference type="Google" id="ProtNLM"/>
    </source>
</evidence>
<comment type="caution">
    <text evidence="1">The sequence shown here is derived from an EMBL/GenBank/DDBJ whole genome shotgun (WGS) entry which is preliminary data.</text>
</comment>
<dbReference type="AlphaFoldDB" id="A0A0R3NFI8"/>
<gene>
    <name evidence="1" type="ORF">CQ13_18790</name>
</gene>
<organism evidence="1 2">
    <name type="scientific">Bradyrhizobium retamae</name>
    <dbReference type="NCBI Taxonomy" id="1300035"/>
    <lineage>
        <taxon>Bacteria</taxon>
        <taxon>Pseudomonadati</taxon>
        <taxon>Pseudomonadota</taxon>
        <taxon>Alphaproteobacteria</taxon>
        <taxon>Hyphomicrobiales</taxon>
        <taxon>Nitrobacteraceae</taxon>
        <taxon>Bradyrhizobium</taxon>
    </lineage>
</organism>
<dbReference type="InterPro" id="IPR036696">
    <property type="entry name" value="YdfO-like_sf"/>
</dbReference>
<evidence type="ECO:0000313" key="2">
    <source>
        <dbReference type="Proteomes" id="UP000052023"/>
    </source>
</evidence>
<dbReference type="EMBL" id="LLYA01000057">
    <property type="protein sequence ID" value="KRR28885.1"/>
    <property type="molecule type" value="Genomic_DNA"/>
</dbReference>
<evidence type="ECO:0000313" key="1">
    <source>
        <dbReference type="EMBL" id="KRR28885.1"/>
    </source>
</evidence>
<protein>
    <recommendedName>
        <fullName evidence="3">DUF1398 domain-containing protein</fullName>
    </recommendedName>
</protein>
<keyword evidence="2" id="KW-1185">Reference proteome</keyword>
<dbReference type="Pfam" id="PF07166">
    <property type="entry name" value="DUF1398"/>
    <property type="match status" value="1"/>
</dbReference>
<proteinExistence type="predicted"/>
<dbReference type="Gene3D" id="3.30.1810.10">
    <property type="entry name" value="YdfO-like"/>
    <property type="match status" value="1"/>
</dbReference>
<dbReference type="Proteomes" id="UP000052023">
    <property type="component" value="Unassembled WGS sequence"/>
</dbReference>